<proteinExistence type="predicted"/>
<dbReference type="Proteomes" id="UP000016923">
    <property type="component" value="Unassembled WGS sequence"/>
</dbReference>
<name>S3CWR2_OPHP1</name>
<evidence type="ECO:0000313" key="2">
    <source>
        <dbReference type="Proteomes" id="UP000016923"/>
    </source>
</evidence>
<dbReference type="eggNOG" id="ENOG502S7M4">
    <property type="taxonomic scope" value="Eukaryota"/>
</dbReference>
<keyword evidence="2" id="KW-1185">Reference proteome</keyword>
<evidence type="ECO:0000313" key="1">
    <source>
        <dbReference type="EMBL" id="EPE05230.1"/>
    </source>
</evidence>
<dbReference type="HOGENOM" id="CLU_061413_0_0_1"/>
<dbReference type="OMA" id="RDSWENT"/>
<dbReference type="VEuPathDB" id="FungiDB:F503_03835"/>
<dbReference type="EMBL" id="KE148157">
    <property type="protein sequence ID" value="EPE05230.1"/>
    <property type="molecule type" value="Genomic_DNA"/>
</dbReference>
<reference evidence="1 2" key="1">
    <citation type="journal article" date="2013" name="BMC Genomics">
        <title>The genome and transcriptome of the pine saprophyte Ophiostoma piceae, and a comparison with the bark beetle-associated pine pathogen Grosmannia clavigera.</title>
        <authorList>
            <person name="Haridas S."/>
            <person name="Wang Y."/>
            <person name="Lim L."/>
            <person name="Massoumi Alamouti S."/>
            <person name="Jackman S."/>
            <person name="Docking R."/>
            <person name="Robertson G."/>
            <person name="Birol I."/>
            <person name="Bohlmann J."/>
            <person name="Breuil C."/>
        </authorList>
    </citation>
    <scope>NUCLEOTIDE SEQUENCE [LARGE SCALE GENOMIC DNA]</scope>
    <source>
        <strain evidence="1 2">UAMH 11346</strain>
    </source>
</reference>
<sequence>MPRLPPAEKLPLALRKNIRDNWENKKAEFETKISEKLGTAWTIDVNPLAIFPYASNDYAKESLGSLLAEYVDSAIYHIGNFVERNGADSVAELNEVASKHVLTVDLDEAGTNSYCGCAVQDGQLVIMFNEKNLGVNVSDALQSDKLLKALNDAPRDAATAPKLSFAARTSIAKDYEPKIEAVRVRIAKTLARDDLKLEPNFEANYAVLSAAGVDAYKYEENLGSFTLEYFEGVAYHLDSQKFGGDDMLQEGFNEAVEKGVIALRVVDSLKYASYCEVVVEDGTLFVQTTAEKYGVNINDAAEKIIDQL</sequence>
<dbReference type="AlphaFoldDB" id="S3CWR2"/>
<organism evidence="1 2">
    <name type="scientific">Ophiostoma piceae (strain UAMH 11346)</name>
    <name type="common">Sap stain fungus</name>
    <dbReference type="NCBI Taxonomy" id="1262450"/>
    <lineage>
        <taxon>Eukaryota</taxon>
        <taxon>Fungi</taxon>
        <taxon>Dikarya</taxon>
        <taxon>Ascomycota</taxon>
        <taxon>Pezizomycotina</taxon>
        <taxon>Sordariomycetes</taxon>
        <taxon>Sordariomycetidae</taxon>
        <taxon>Ophiostomatales</taxon>
        <taxon>Ophiostomataceae</taxon>
        <taxon>Ophiostoma</taxon>
    </lineage>
</organism>
<accession>S3CWR2</accession>
<gene>
    <name evidence="1" type="ORF">F503_03835</name>
</gene>
<dbReference type="OrthoDB" id="2364174at2759"/>
<protein>
    <submittedName>
        <fullName evidence="1">Uncharacterized protein</fullName>
    </submittedName>
</protein>